<dbReference type="GO" id="GO:0016874">
    <property type="term" value="F:ligase activity"/>
    <property type="evidence" value="ECO:0007669"/>
    <property type="project" value="UniProtKB-KW"/>
</dbReference>
<gene>
    <name evidence="2" type="primary">mbtB_2</name>
    <name evidence="2" type="ORF">NCTC9045_02302</name>
</gene>
<dbReference type="Gene3D" id="3.30.559.10">
    <property type="entry name" value="Chloramphenicol acetyltransferase-like domain"/>
    <property type="match status" value="1"/>
</dbReference>
<dbReference type="Proteomes" id="UP000254503">
    <property type="component" value="Unassembled WGS sequence"/>
</dbReference>
<organism evidence="2 3">
    <name type="scientific">Escherichia coli</name>
    <dbReference type="NCBI Taxonomy" id="562"/>
    <lineage>
        <taxon>Bacteria</taxon>
        <taxon>Pseudomonadati</taxon>
        <taxon>Pseudomonadota</taxon>
        <taxon>Gammaproteobacteria</taxon>
        <taxon>Enterobacterales</taxon>
        <taxon>Enterobacteriaceae</taxon>
        <taxon>Escherichia</taxon>
    </lineage>
</organism>
<dbReference type="Pfam" id="PF00668">
    <property type="entry name" value="Condensation"/>
    <property type="match status" value="1"/>
</dbReference>
<dbReference type="Gene3D" id="3.30.559.30">
    <property type="entry name" value="Nonribosomal peptide synthetase, condensation domain"/>
    <property type="match status" value="1"/>
</dbReference>
<dbReference type="AlphaFoldDB" id="A0A376X1G2"/>
<evidence type="ECO:0000313" key="3">
    <source>
        <dbReference type="Proteomes" id="UP000254503"/>
    </source>
</evidence>
<evidence type="ECO:0000259" key="1">
    <source>
        <dbReference type="Pfam" id="PF00668"/>
    </source>
</evidence>
<sequence length="159" mass="17791">MEIGETFDFQLTLLPDNRHRLHVNIDLLIMDASSFTLFFDELNALLAGESLPAIDTRYDFRSYLLHQQKINQPLRDVARAYWLAKASTLPPRARLAAGPANPPPLREVRNTRRRMIVPATRWHAFSNRAGEYGVTPTMALATCFSARAGSLGRPDASAA</sequence>
<name>A0A376X1G2_ECOLX</name>
<dbReference type="InterPro" id="IPR023213">
    <property type="entry name" value="CAT-like_dom_sf"/>
</dbReference>
<accession>A0A376X1G2</accession>
<evidence type="ECO:0000313" key="2">
    <source>
        <dbReference type="EMBL" id="STJ54416.1"/>
    </source>
</evidence>
<proteinExistence type="predicted"/>
<dbReference type="SUPFAM" id="SSF52777">
    <property type="entry name" value="CoA-dependent acyltransferases"/>
    <property type="match status" value="2"/>
</dbReference>
<reference evidence="2 3" key="1">
    <citation type="submission" date="2018-06" db="EMBL/GenBank/DDBJ databases">
        <authorList>
            <consortium name="Pathogen Informatics"/>
            <person name="Doyle S."/>
        </authorList>
    </citation>
    <scope>NUCLEOTIDE SEQUENCE [LARGE SCALE GENOMIC DNA]</scope>
    <source>
        <strain evidence="2 3">NCTC9045</strain>
    </source>
</reference>
<dbReference type="EMBL" id="UGDD01000002">
    <property type="protein sequence ID" value="STJ54416.1"/>
    <property type="molecule type" value="Genomic_DNA"/>
</dbReference>
<feature type="domain" description="Condensation" evidence="1">
    <location>
        <begin position="7"/>
        <end position="146"/>
    </location>
</feature>
<protein>
    <submittedName>
        <fullName evidence="2">Peptide synthetase</fullName>
        <ecNumber evidence="2">6.3.2.-</ecNumber>
    </submittedName>
</protein>
<keyword evidence="2" id="KW-0436">Ligase</keyword>
<dbReference type="InterPro" id="IPR001242">
    <property type="entry name" value="Condensation_dom"/>
</dbReference>
<dbReference type="EC" id="6.3.2.-" evidence="2"/>